<dbReference type="GO" id="GO:0008233">
    <property type="term" value="F:peptidase activity"/>
    <property type="evidence" value="ECO:0007669"/>
    <property type="project" value="UniProtKB-KW"/>
</dbReference>
<name>A0AAU8LQE2_9BACT</name>
<dbReference type="AlphaFoldDB" id="A0AAU8LQE2"/>
<keyword evidence="2" id="KW-0645">Protease</keyword>
<dbReference type="InterPro" id="IPR009003">
    <property type="entry name" value="Peptidase_S1_PA"/>
</dbReference>
<accession>A0AAU8LQE2</accession>
<dbReference type="PANTHER" id="PTHR43019:SF23">
    <property type="entry name" value="PROTEASE DO-LIKE 5, CHLOROPLASTIC"/>
    <property type="match status" value="1"/>
</dbReference>
<protein>
    <submittedName>
        <fullName evidence="2">Serine protease</fullName>
    </submittedName>
</protein>
<sequence>MRFFGMFCWTVFFLLLCYGNTFAGNNIEFLDKELIQELNHGIYEVVTPKLEDKKITYARKLPFEKLDYVEREEKYHSIGTAFFINKKQLMTAEHVFDIMYFSLYEDYYIRDMEGNVYPVNKIYKCSNRRDMMVFDLEKYPKKIVPLTFNEKVEIGDTVFSAGNALGEGISYRAGQVASFTPERAYGEWKNIRFSSPASPGNSGGPLLNTEGKVVGLIVRKTESENYNIAIPISEVKKLGEQAVFHARNVSVEVEGTWATLIRDWSYQASLPATLTELRQKTQKSLGSFYQGLRKELMEQVKNKNFPRGERFRFYLREQQPIQGIATMVPDMNFRKWAARSQFLEKEPLAAEQSVYHGKAEDFDMQAIIEKPDGVALKTFLDSPKMILDTFLAGVPYFRHIGTEKVPVTSLGEPARIEVWQDNLGRSWRSALWYVPYADYFLGAHCLPYPKGAICNIVDETADFLSLDHIATVREGSDELVIGYEGSLDDWMEYLALGEKYLPSYFKDVVMSHKGKHTKIHLHDFQFDFESEEITGKSSLRLHLGYANDQVLAEDLVMLSLFPEKGRPAYYAIRPYYEPSPFSAESSIGTWEEVLSGTGDFSGKKVARNNRVVIQKPALQTEKTITDPDGRKMKKVFAIGCTYKASTADEKDVEQDCERFFQSIQFADN</sequence>
<keyword evidence="2" id="KW-0378">Hydrolase</keyword>
<feature type="chain" id="PRO_5043381042" evidence="1">
    <location>
        <begin position="24"/>
        <end position="668"/>
    </location>
</feature>
<dbReference type="KEGG" id="eaj:Q3M24_12510"/>
<dbReference type="PANTHER" id="PTHR43019">
    <property type="entry name" value="SERINE ENDOPROTEASE DEGS"/>
    <property type="match status" value="1"/>
</dbReference>
<dbReference type="Gene3D" id="2.40.10.120">
    <property type="match status" value="1"/>
</dbReference>
<dbReference type="EMBL" id="CP159373">
    <property type="protein sequence ID" value="XCN71138.1"/>
    <property type="molecule type" value="Genomic_DNA"/>
</dbReference>
<evidence type="ECO:0000313" key="2">
    <source>
        <dbReference type="EMBL" id="XCN71138.1"/>
    </source>
</evidence>
<organism evidence="2">
    <name type="scientific">Candidatus Electrothrix aestuarii</name>
    <dbReference type="NCBI Taxonomy" id="3062594"/>
    <lineage>
        <taxon>Bacteria</taxon>
        <taxon>Pseudomonadati</taxon>
        <taxon>Thermodesulfobacteriota</taxon>
        <taxon>Desulfobulbia</taxon>
        <taxon>Desulfobulbales</taxon>
        <taxon>Desulfobulbaceae</taxon>
        <taxon>Candidatus Electrothrix</taxon>
    </lineage>
</organism>
<dbReference type="GO" id="GO:0006508">
    <property type="term" value="P:proteolysis"/>
    <property type="evidence" value="ECO:0007669"/>
    <property type="project" value="UniProtKB-KW"/>
</dbReference>
<reference evidence="2" key="2">
    <citation type="submission" date="2024-06" db="EMBL/GenBank/DDBJ databases">
        <authorList>
            <person name="Plum-Jensen L.E."/>
            <person name="Schramm A."/>
            <person name="Marshall I.P.G."/>
        </authorList>
    </citation>
    <scope>NUCLEOTIDE SEQUENCE</scope>
    <source>
        <strain evidence="2">Rat1</strain>
    </source>
</reference>
<reference evidence="2" key="1">
    <citation type="journal article" date="2024" name="Syst. Appl. Microbiol.">
        <title>First single-strain enrichments of Electrothrix cable bacteria, description of E. aestuarii sp. nov. and E. rattekaaiensis sp. nov., and proposal of a cable bacteria taxonomy following the rules of the SeqCode.</title>
        <authorList>
            <person name="Plum-Jensen L.E."/>
            <person name="Schramm A."/>
            <person name="Marshall I.P.G."/>
        </authorList>
    </citation>
    <scope>NUCLEOTIDE SEQUENCE</scope>
    <source>
        <strain evidence="2">Rat1</strain>
    </source>
</reference>
<proteinExistence type="predicted"/>
<evidence type="ECO:0000256" key="1">
    <source>
        <dbReference type="SAM" id="SignalP"/>
    </source>
</evidence>
<feature type="signal peptide" evidence="1">
    <location>
        <begin position="1"/>
        <end position="23"/>
    </location>
</feature>
<dbReference type="Pfam" id="PF13365">
    <property type="entry name" value="Trypsin_2"/>
    <property type="match status" value="1"/>
</dbReference>
<dbReference type="SUPFAM" id="SSF50494">
    <property type="entry name" value="Trypsin-like serine proteases"/>
    <property type="match status" value="1"/>
</dbReference>
<keyword evidence="1" id="KW-0732">Signal</keyword>
<gene>
    <name evidence="2" type="ORF">Q3M24_12510</name>
</gene>